<dbReference type="AlphaFoldDB" id="A0A2P2KMW9"/>
<accession>A0A2P2KMW9</accession>
<protein>
    <submittedName>
        <fullName evidence="1">Uncharacterized protein MANES_18G101000</fullName>
    </submittedName>
</protein>
<evidence type="ECO:0000313" key="1">
    <source>
        <dbReference type="EMBL" id="MBX07066.1"/>
    </source>
</evidence>
<name>A0A2P2KMW9_RHIMU</name>
<reference evidence="1" key="1">
    <citation type="submission" date="2018-02" db="EMBL/GenBank/DDBJ databases">
        <title>Rhizophora mucronata_Transcriptome.</title>
        <authorList>
            <person name="Meera S.P."/>
            <person name="Sreeshan A."/>
            <person name="Augustine A."/>
        </authorList>
    </citation>
    <scope>NUCLEOTIDE SEQUENCE</scope>
    <source>
        <tissue evidence="1">Leaf</tissue>
    </source>
</reference>
<organism evidence="1">
    <name type="scientific">Rhizophora mucronata</name>
    <name type="common">Asiatic mangrove</name>
    <dbReference type="NCBI Taxonomy" id="61149"/>
    <lineage>
        <taxon>Eukaryota</taxon>
        <taxon>Viridiplantae</taxon>
        <taxon>Streptophyta</taxon>
        <taxon>Embryophyta</taxon>
        <taxon>Tracheophyta</taxon>
        <taxon>Spermatophyta</taxon>
        <taxon>Magnoliopsida</taxon>
        <taxon>eudicotyledons</taxon>
        <taxon>Gunneridae</taxon>
        <taxon>Pentapetalae</taxon>
        <taxon>rosids</taxon>
        <taxon>fabids</taxon>
        <taxon>Malpighiales</taxon>
        <taxon>Rhizophoraceae</taxon>
        <taxon>Rhizophora</taxon>
    </lineage>
</organism>
<dbReference type="EMBL" id="GGEC01026582">
    <property type="protein sequence ID" value="MBX07066.1"/>
    <property type="molecule type" value="Transcribed_RNA"/>
</dbReference>
<proteinExistence type="predicted"/>
<sequence length="31" mass="3701">MKSCVSYFILTVTGYWSYSSYHGISFCFLFY</sequence>